<accession>S3DSH6</accession>
<dbReference type="PROSITE" id="PS51194">
    <property type="entry name" value="HELICASE_CTER"/>
    <property type="match status" value="1"/>
</dbReference>
<proteinExistence type="predicted"/>
<feature type="region of interest" description="Disordered" evidence="6">
    <location>
        <begin position="949"/>
        <end position="1017"/>
    </location>
</feature>
<dbReference type="AlphaFoldDB" id="S3DSH6"/>
<evidence type="ECO:0000313" key="10">
    <source>
        <dbReference type="Proteomes" id="UP000016922"/>
    </source>
</evidence>
<dbReference type="InterPro" id="IPR038718">
    <property type="entry name" value="SNF2-like_sf"/>
</dbReference>
<keyword evidence="10" id="KW-1185">Reference proteome</keyword>
<dbReference type="InterPro" id="IPR049730">
    <property type="entry name" value="SNF2/RAD54-like_C"/>
</dbReference>
<dbReference type="eggNOG" id="KOG0387">
    <property type="taxonomic scope" value="Eukaryota"/>
</dbReference>
<dbReference type="PROSITE" id="PS51192">
    <property type="entry name" value="HELICASE_ATP_BIND_1"/>
    <property type="match status" value="1"/>
</dbReference>
<feature type="region of interest" description="Disordered" evidence="6">
    <location>
        <begin position="1"/>
        <end position="31"/>
    </location>
</feature>
<feature type="region of interest" description="Disordered" evidence="6">
    <location>
        <begin position="113"/>
        <end position="137"/>
    </location>
</feature>
<dbReference type="PANTHER" id="PTHR45629">
    <property type="entry name" value="SNF2/RAD54 FAMILY MEMBER"/>
    <property type="match status" value="1"/>
</dbReference>
<dbReference type="CDD" id="cd18793">
    <property type="entry name" value="SF2_C_SNF"/>
    <property type="match status" value="1"/>
</dbReference>
<dbReference type="Pfam" id="PF14773">
    <property type="entry name" value="VIGSSK"/>
    <property type="match status" value="1"/>
</dbReference>
<evidence type="ECO:0000259" key="7">
    <source>
        <dbReference type="PROSITE" id="PS51192"/>
    </source>
</evidence>
<sequence>MARAAGLEEELSDDDAFEDRHGRGGGLMNADQYIERVVGPRDDDLTNSDVEITEVRAKRRESAESLLGEKVGWSDDDSDNVYEKFKSRKTTKRKKVAATKKKLTAIAKTAALDRKKAKQTGEPVKKKQRVYGDASDDDPLDDDIPEYILDRRRKFDKGQEKLGSAGLWLPPSYDSIEFSDDERLEELEERPDFPPSLERSQPYEDVVLPNSLGVIPASISQYLRDYQIEGVKFLHHLFVFQKGGILGDDMGLGKTVQVAAFLIAAFGKTGDERDNKRMRKMRRAAGNLWYPRVLIVCPGSLIQNWINELNRWGWWHVDKYHGTPKEREGVLDAAASGRLETVVTTYTTYRNHMGQLNLIPWDCVIADECHQIKERSSATTQAMNEVNALCRIGLTGTAIQNKYSELWTLLNWCSPGRLGPISTWENSISWPLKRGQSHEATFHQLKMARETADKLVNNLLPEFFLRRMKSLIAHQLPKKTDRVVFCPLTEIQKIAYERFLDSDLVELVKYSTELCDCNSGKRRGWCCYTTAEGSNTSWKALVFPVITNLQKLANHLALLIPNAKDPMDKQERDLEFLKKMVPDRWRELYANRESLFNLANPDFCGKAMEIIEEAAEAMQTVDDFNSDPNQFVFLISTKAGGVGLNITSANKVVIFDPNWNPSYDLQAQDRAYRIGQLRDVEVYRLVSAGTVEEIVYARQIYKQQQANIGYKASMERRYFKGVQNNATQKGEIFGLINLLTFHGDDVVLRDIVNKTNVAEAKRGIEMIELNTDELLDDDDDPLKVDNDDGNGAMSQLAALIEKGEDLKTVPSKSKTKVDPIAAILASAGVQYTHENSEVVGSSKVEEELSRRAQEAGNDVDYGEQRLFSESQSQRDDPNRIQYEFHPPEDVMTRQFCTMAKTFGFDNATEFALVVEGWTQKQRRDCLERFYIRRRARLTDLGMDMKENNADVTGDSFGSASRSRAASPPRAGIETQAENRSGVVSIVDMDTRVPDTPPDVAAGPDIGSETESDEDDEL</sequence>
<dbReference type="SMART" id="SM00490">
    <property type="entry name" value="HELICc"/>
    <property type="match status" value="1"/>
</dbReference>
<dbReference type="HOGENOM" id="CLU_000315_4_0_1"/>
<feature type="domain" description="Helicase ATP-binding" evidence="7">
    <location>
        <begin position="235"/>
        <end position="416"/>
    </location>
</feature>
<evidence type="ECO:0000313" key="9">
    <source>
        <dbReference type="EMBL" id="EPE29373.1"/>
    </source>
</evidence>
<evidence type="ECO:0000256" key="6">
    <source>
        <dbReference type="SAM" id="MobiDB-lite"/>
    </source>
</evidence>
<dbReference type="KEGG" id="glz:GLAREA_00533"/>
<dbReference type="Proteomes" id="UP000016922">
    <property type="component" value="Unassembled WGS sequence"/>
</dbReference>
<dbReference type="GeneID" id="19459591"/>
<dbReference type="InterPro" id="IPR014001">
    <property type="entry name" value="Helicase_ATP-bd"/>
</dbReference>
<evidence type="ECO:0000256" key="3">
    <source>
        <dbReference type="ARBA" id="ARBA00022801"/>
    </source>
</evidence>
<evidence type="ECO:0000259" key="8">
    <source>
        <dbReference type="PROSITE" id="PS51194"/>
    </source>
</evidence>
<feature type="compositionally biased region" description="Basic and acidic residues" evidence="6">
    <location>
        <begin position="843"/>
        <end position="853"/>
    </location>
</feature>
<feature type="domain" description="Helicase C-terminal" evidence="8">
    <location>
        <begin position="548"/>
        <end position="719"/>
    </location>
</feature>
<keyword evidence="5" id="KW-0539">Nucleus</keyword>
<dbReference type="Gene3D" id="3.40.50.10810">
    <property type="entry name" value="Tandem AAA-ATPase domain"/>
    <property type="match status" value="1"/>
</dbReference>
<evidence type="ECO:0000256" key="2">
    <source>
        <dbReference type="ARBA" id="ARBA00022741"/>
    </source>
</evidence>
<evidence type="ECO:0000256" key="4">
    <source>
        <dbReference type="ARBA" id="ARBA00022840"/>
    </source>
</evidence>
<dbReference type="InterPro" id="IPR057931">
    <property type="entry name" value="RHH_ERCC6L2"/>
</dbReference>
<dbReference type="STRING" id="1116229.S3DSH6"/>
<evidence type="ECO:0000256" key="1">
    <source>
        <dbReference type="ARBA" id="ARBA00004123"/>
    </source>
</evidence>
<dbReference type="Pfam" id="PF00176">
    <property type="entry name" value="SNF2-rel_dom"/>
    <property type="match status" value="1"/>
</dbReference>
<protein>
    <submittedName>
        <fullName evidence="9">p-loop containing nucleoside triphosphate hydrolase</fullName>
    </submittedName>
</protein>
<dbReference type="InterPro" id="IPR029256">
    <property type="entry name" value="Heliccase-ass-bd"/>
</dbReference>
<comment type="subcellular location">
    <subcellularLocation>
        <location evidence="1">Nucleus</location>
    </subcellularLocation>
</comment>
<feature type="region of interest" description="Disordered" evidence="6">
    <location>
        <begin position="838"/>
        <end position="859"/>
    </location>
</feature>
<dbReference type="PANTHER" id="PTHR45629:SF7">
    <property type="entry name" value="DNA EXCISION REPAIR PROTEIN ERCC-6-RELATED"/>
    <property type="match status" value="1"/>
</dbReference>
<dbReference type="OrthoDB" id="413460at2759"/>
<feature type="compositionally biased region" description="Acidic residues" evidence="6">
    <location>
        <begin position="1007"/>
        <end position="1017"/>
    </location>
</feature>
<name>S3DSH6_GLAL2</name>
<reference evidence="9 10" key="1">
    <citation type="journal article" date="2013" name="BMC Genomics">
        <title>Genomics-driven discovery of the pneumocandin biosynthetic gene cluster in the fungus Glarea lozoyensis.</title>
        <authorList>
            <person name="Chen L."/>
            <person name="Yue Q."/>
            <person name="Zhang X."/>
            <person name="Xiang M."/>
            <person name="Wang C."/>
            <person name="Li S."/>
            <person name="Che Y."/>
            <person name="Ortiz-Lopez F.J."/>
            <person name="Bills G.F."/>
            <person name="Liu X."/>
            <person name="An Z."/>
        </authorList>
    </citation>
    <scope>NUCLEOTIDE SEQUENCE [LARGE SCALE GENOMIC DNA]</scope>
    <source>
        <strain evidence="10">ATCC 20868 / MF5171</strain>
    </source>
</reference>
<keyword evidence="2" id="KW-0547">Nucleotide-binding</keyword>
<organism evidence="9 10">
    <name type="scientific">Glarea lozoyensis (strain ATCC 20868 / MF5171)</name>
    <dbReference type="NCBI Taxonomy" id="1116229"/>
    <lineage>
        <taxon>Eukaryota</taxon>
        <taxon>Fungi</taxon>
        <taxon>Dikarya</taxon>
        <taxon>Ascomycota</taxon>
        <taxon>Pezizomycotina</taxon>
        <taxon>Leotiomycetes</taxon>
        <taxon>Helotiales</taxon>
        <taxon>Helotiaceae</taxon>
        <taxon>Glarea</taxon>
    </lineage>
</organism>
<evidence type="ECO:0000256" key="5">
    <source>
        <dbReference type="ARBA" id="ARBA00023242"/>
    </source>
</evidence>
<feature type="compositionally biased region" description="Low complexity" evidence="6">
    <location>
        <begin position="958"/>
        <end position="970"/>
    </location>
</feature>
<dbReference type="OMA" id="IMITTYD"/>
<dbReference type="FunFam" id="3.40.50.10810:FF:000019">
    <property type="entry name" value="DNA excision repair protein ERCC-6-like 2 isoform X1"/>
    <property type="match status" value="1"/>
</dbReference>
<dbReference type="Gene3D" id="3.40.50.300">
    <property type="entry name" value="P-loop containing nucleotide triphosphate hydrolases"/>
    <property type="match status" value="2"/>
</dbReference>
<dbReference type="GO" id="GO:0016787">
    <property type="term" value="F:hydrolase activity"/>
    <property type="evidence" value="ECO:0007669"/>
    <property type="project" value="UniProtKB-KW"/>
</dbReference>
<keyword evidence="3 9" id="KW-0378">Hydrolase</keyword>
<dbReference type="SUPFAM" id="SSF52540">
    <property type="entry name" value="P-loop containing nucleoside triphosphate hydrolases"/>
    <property type="match status" value="2"/>
</dbReference>
<dbReference type="GO" id="GO:0005634">
    <property type="term" value="C:nucleus"/>
    <property type="evidence" value="ECO:0007669"/>
    <property type="project" value="UniProtKB-SubCell"/>
</dbReference>
<dbReference type="InterPro" id="IPR001650">
    <property type="entry name" value="Helicase_C-like"/>
</dbReference>
<dbReference type="GO" id="GO:0005524">
    <property type="term" value="F:ATP binding"/>
    <property type="evidence" value="ECO:0007669"/>
    <property type="project" value="InterPro"/>
</dbReference>
<feature type="compositionally biased region" description="Acidic residues" evidence="6">
    <location>
        <begin position="7"/>
        <end position="17"/>
    </location>
</feature>
<dbReference type="EMBL" id="KE145367">
    <property type="protein sequence ID" value="EPE29373.1"/>
    <property type="molecule type" value="Genomic_DNA"/>
</dbReference>
<dbReference type="InterPro" id="IPR027417">
    <property type="entry name" value="P-loop_NTPase"/>
</dbReference>
<dbReference type="SMART" id="SM00487">
    <property type="entry name" value="DEXDc"/>
    <property type="match status" value="1"/>
</dbReference>
<dbReference type="RefSeq" id="XP_008083482.1">
    <property type="nucleotide sequence ID" value="XM_008085291.1"/>
</dbReference>
<dbReference type="Pfam" id="PF00271">
    <property type="entry name" value="Helicase_C"/>
    <property type="match status" value="1"/>
</dbReference>
<keyword evidence="4" id="KW-0067">ATP-binding</keyword>
<dbReference type="InterPro" id="IPR000330">
    <property type="entry name" value="SNF2_N"/>
</dbReference>
<dbReference type="Pfam" id="PF25806">
    <property type="entry name" value="RHH_ERCC6L2"/>
    <property type="match status" value="1"/>
</dbReference>
<dbReference type="InterPro" id="IPR050496">
    <property type="entry name" value="SNF2_RAD54_helicase_repair"/>
</dbReference>
<gene>
    <name evidence="9" type="ORF">GLAREA_00533</name>
</gene>